<dbReference type="Pfam" id="PF01458">
    <property type="entry name" value="SUFBD_core"/>
    <property type="match status" value="1"/>
</dbReference>
<dbReference type="InterPro" id="IPR000825">
    <property type="entry name" value="SUF_FeS_clus_asmbl_SufBD_core"/>
</dbReference>
<dbReference type="InterPro" id="IPR037284">
    <property type="entry name" value="SUF_FeS_clus_asmbl_SufBD_sf"/>
</dbReference>
<dbReference type="SUPFAM" id="SSF101960">
    <property type="entry name" value="Stabilizer of iron transporter SufD"/>
    <property type="match status" value="1"/>
</dbReference>
<evidence type="ECO:0000313" key="5">
    <source>
        <dbReference type="Proteomes" id="UP000176420"/>
    </source>
</evidence>
<comment type="similarity">
    <text evidence="1">Belongs to the iron-sulfur cluster assembly SufBD family.</text>
</comment>
<dbReference type="PANTHER" id="PTHR30508">
    <property type="entry name" value="FES CLUSTER ASSEMBLY PROTEIN SUF"/>
    <property type="match status" value="1"/>
</dbReference>
<sequence>MPRLDKHNKADYIKKAPRGLSENLVRKISQEKKEPAWILKLRLAGLRSFYATPLPGWGPDLSALKFEEIIYYAAPDEIVEDNRSWKNVPKDIKKTFEALGIPEAEKKVLAGVGAQYESETVYHRLKNKWEKLGVIFEDMDTAVQKHKKLVQKYFMKCVAPNDHKFSALHAAVWSGGTFLYVPAGVKVQEPLQAYFRMNAKNMGQFEHTLIIIEENAQAHYIEGCSAPKYGTHSLHAGCVEIFVKPRARFRYSSVENWSADTYNLNTKRALVEKDARMEWVGGNMGSGVTMLYPSSILRGQNAHAEHLGLAYAGRGQIQDTGAKVFHAADNTTANIVMKSISKDGGDTVYRGLIEVASRAKNVVTNVKCDALILDKHSHSHTIPKMRVANPTAEVIHEASVGKVDEENVFYLQTRGLSAEEAASLIVNGFIEPIVKELPLEYAVEMNRLIEINMENSVG</sequence>
<dbReference type="PANTHER" id="PTHR30508:SF1">
    <property type="entry name" value="UPF0051 PROTEIN ABCI8, CHLOROPLASTIC-RELATED"/>
    <property type="match status" value="1"/>
</dbReference>
<dbReference type="EMBL" id="MHKI01000004">
    <property type="protein sequence ID" value="OGY88112.1"/>
    <property type="molecule type" value="Genomic_DNA"/>
</dbReference>
<feature type="domain" description="SUF system FeS cluster assembly SufBD core" evidence="2">
    <location>
        <begin position="195"/>
        <end position="429"/>
    </location>
</feature>
<evidence type="ECO:0000259" key="3">
    <source>
        <dbReference type="Pfam" id="PF19295"/>
    </source>
</evidence>
<name>A0A1G2BG55_9BACT</name>
<dbReference type="Proteomes" id="UP000176420">
    <property type="component" value="Unassembled WGS sequence"/>
</dbReference>
<organism evidence="4 5">
    <name type="scientific">Candidatus Kerfeldbacteria bacterium RIFOXYB2_FULL_38_14</name>
    <dbReference type="NCBI Taxonomy" id="1798547"/>
    <lineage>
        <taxon>Bacteria</taxon>
        <taxon>Candidatus Kerfeldiibacteriota</taxon>
    </lineage>
</organism>
<protein>
    <submittedName>
        <fullName evidence="4">Fe-S cluster assembly protein SufB</fullName>
    </submittedName>
</protein>
<dbReference type="InterPro" id="IPR045595">
    <property type="entry name" value="SufBD_N"/>
</dbReference>
<dbReference type="GO" id="GO:0016226">
    <property type="term" value="P:iron-sulfur cluster assembly"/>
    <property type="evidence" value="ECO:0007669"/>
    <property type="project" value="InterPro"/>
</dbReference>
<dbReference type="InterPro" id="IPR055346">
    <property type="entry name" value="Fe-S_cluster_assembly_SufBD"/>
</dbReference>
<reference evidence="4 5" key="1">
    <citation type="journal article" date="2016" name="Nat. Commun.">
        <title>Thousands of microbial genomes shed light on interconnected biogeochemical processes in an aquifer system.</title>
        <authorList>
            <person name="Anantharaman K."/>
            <person name="Brown C.T."/>
            <person name="Hug L.A."/>
            <person name="Sharon I."/>
            <person name="Castelle C.J."/>
            <person name="Probst A.J."/>
            <person name="Thomas B.C."/>
            <person name="Singh A."/>
            <person name="Wilkins M.J."/>
            <person name="Karaoz U."/>
            <person name="Brodie E.L."/>
            <person name="Williams K.H."/>
            <person name="Hubbard S.S."/>
            <person name="Banfield J.F."/>
        </authorList>
    </citation>
    <scope>NUCLEOTIDE SEQUENCE [LARGE SCALE GENOMIC DNA]</scope>
</reference>
<comment type="caution">
    <text evidence="4">The sequence shown here is derived from an EMBL/GenBank/DDBJ whole genome shotgun (WGS) entry which is preliminary data.</text>
</comment>
<feature type="domain" description="SUF system FeS cluster assembly SufBD N-terminal" evidence="3">
    <location>
        <begin position="130"/>
        <end position="192"/>
    </location>
</feature>
<dbReference type="NCBIfam" id="TIGR01980">
    <property type="entry name" value="sufB"/>
    <property type="match status" value="1"/>
</dbReference>
<dbReference type="AlphaFoldDB" id="A0A1G2BG55"/>
<evidence type="ECO:0000259" key="2">
    <source>
        <dbReference type="Pfam" id="PF01458"/>
    </source>
</evidence>
<dbReference type="InterPro" id="IPR010231">
    <property type="entry name" value="SUF_FeS_clus_asmbl_SufB"/>
</dbReference>
<accession>A0A1G2BG55</accession>
<evidence type="ECO:0000256" key="1">
    <source>
        <dbReference type="ARBA" id="ARBA00043967"/>
    </source>
</evidence>
<proteinExistence type="inferred from homology"/>
<dbReference type="Pfam" id="PF19295">
    <property type="entry name" value="SufBD_N"/>
    <property type="match status" value="1"/>
</dbReference>
<evidence type="ECO:0000313" key="4">
    <source>
        <dbReference type="EMBL" id="OGY88112.1"/>
    </source>
</evidence>
<gene>
    <name evidence="4" type="ORF">A2319_01630</name>
</gene>